<reference evidence="19" key="1">
    <citation type="submission" date="2021-11" db="EMBL/GenBank/DDBJ databases">
        <title>Vibrio ZSDE26 sp. nov. and Vibrio ZSDZ34 sp. nov., isolated from coastal seawater in Qingdao.</title>
        <authorList>
            <person name="Zhang P."/>
        </authorList>
    </citation>
    <scope>NUCLEOTIDE SEQUENCE</scope>
    <source>
        <strain evidence="19">ZSDE26</strain>
    </source>
</reference>
<evidence type="ECO:0000256" key="10">
    <source>
        <dbReference type="ARBA" id="ARBA00022857"/>
    </source>
</evidence>
<evidence type="ECO:0000256" key="14">
    <source>
        <dbReference type="ARBA" id="ARBA00023167"/>
    </source>
</evidence>
<keyword evidence="14 16" id="KW-0486">Methionine biosynthesis</keyword>
<dbReference type="NCBIfam" id="NF004224">
    <property type="entry name" value="PRK05671.1"/>
    <property type="match status" value="1"/>
</dbReference>
<comment type="similarity">
    <text evidence="5 16">Belongs to the aspartate-semialdehyde dehydrogenase family.</text>
</comment>
<dbReference type="GO" id="GO:0004073">
    <property type="term" value="F:aspartate-semialdehyde dehydrogenase activity"/>
    <property type="evidence" value="ECO:0007669"/>
    <property type="project" value="UniProtKB-UniRule"/>
</dbReference>
<dbReference type="Pfam" id="PF02774">
    <property type="entry name" value="Semialdhyde_dhC"/>
    <property type="match status" value="1"/>
</dbReference>
<dbReference type="InterPro" id="IPR000319">
    <property type="entry name" value="Asp-semialdehyde_DH_CS"/>
</dbReference>
<dbReference type="GO" id="GO:0051287">
    <property type="term" value="F:NAD binding"/>
    <property type="evidence" value="ECO:0007669"/>
    <property type="project" value="InterPro"/>
</dbReference>
<feature type="binding site" evidence="16">
    <location>
        <position position="159"/>
    </location>
    <ligand>
        <name>substrate</name>
    </ligand>
</feature>
<dbReference type="SMART" id="SM00859">
    <property type="entry name" value="Semialdhyde_dh"/>
    <property type="match status" value="1"/>
</dbReference>
<comment type="caution">
    <text evidence="19">The sequence shown here is derived from an EMBL/GenBank/DDBJ whole genome shotgun (WGS) entry which is preliminary data.</text>
</comment>
<dbReference type="GO" id="GO:0050661">
    <property type="term" value="F:NADP binding"/>
    <property type="evidence" value="ECO:0007669"/>
    <property type="project" value="UniProtKB-UniRule"/>
</dbReference>
<dbReference type="InterPro" id="IPR005986">
    <property type="entry name" value="Asp_semialdehyde_DH_beta"/>
</dbReference>
<feature type="domain" description="Semialdehyde dehydrogenase NAD-binding" evidence="18">
    <location>
        <begin position="6"/>
        <end position="121"/>
    </location>
</feature>
<comment type="pathway">
    <text evidence="3 16">Amino-acid biosynthesis; L-lysine biosynthesis via DAP pathway; (S)-tetrahydrodipicolinate from L-aspartate: step 2/4.</text>
</comment>
<feature type="active site" description="Proton acceptor" evidence="16 17">
    <location>
        <position position="245"/>
    </location>
</feature>
<dbReference type="CDD" id="cd02316">
    <property type="entry name" value="VcASADH2_like_N"/>
    <property type="match status" value="1"/>
</dbReference>
<dbReference type="GO" id="GO:0046983">
    <property type="term" value="F:protein dimerization activity"/>
    <property type="evidence" value="ECO:0007669"/>
    <property type="project" value="InterPro"/>
</dbReference>
<dbReference type="Gene3D" id="3.40.50.720">
    <property type="entry name" value="NAD(P)-binding Rossmann-like Domain"/>
    <property type="match status" value="1"/>
</dbReference>
<proteinExistence type="inferred from homology"/>
<feature type="binding site" evidence="16">
    <location>
        <begin position="41"/>
        <end position="42"/>
    </location>
    <ligand>
        <name>NADP(+)</name>
        <dbReference type="ChEBI" id="CHEBI:58349"/>
    </ligand>
</feature>
<evidence type="ECO:0000313" key="20">
    <source>
        <dbReference type="Proteomes" id="UP001139559"/>
    </source>
</evidence>
<evidence type="ECO:0000256" key="12">
    <source>
        <dbReference type="ARBA" id="ARBA00023002"/>
    </source>
</evidence>
<dbReference type="EC" id="1.2.1.11" evidence="7 16"/>
<dbReference type="InterPro" id="IPR012080">
    <property type="entry name" value="Asp_semialdehyde_DH"/>
</dbReference>
<evidence type="ECO:0000256" key="16">
    <source>
        <dbReference type="HAMAP-Rule" id="MF_02121"/>
    </source>
</evidence>
<keyword evidence="12 16" id="KW-0560">Oxidoreductase</keyword>
<dbReference type="HAMAP" id="MF_02121">
    <property type="entry name" value="ASADH"/>
    <property type="match status" value="1"/>
</dbReference>
<dbReference type="SUPFAM" id="SSF51735">
    <property type="entry name" value="NAD(P)-binding Rossmann-fold domains"/>
    <property type="match status" value="1"/>
</dbReference>
<evidence type="ECO:0000256" key="3">
    <source>
        <dbReference type="ARBA" id="ARBA00005076"/>
    </source>
</evidence>
<evidence type="ECO:0000256" key="11">
    <source>
        <dbReference type="ARBA" id="ARBA00022915"/>
    </source>
</evidence>
<evidence type="ECO:0000256" key="7">
    <source>
        <dbReference type="ARBA" id="ARBA00013120"/>
    </source>
</evidence>
<gene>
    <name evidence="16" type="primary">asd</name>
    <name evidence="19" type="ORF">KP803_19765</name>
</gene>
<evidence type="ECO:0000256" key="17">
    <source>
        <dbReference type="PIRSR" id="PIRSR000148-1"/>
    </source>
</evidence>
<dbReference type="NCBIfam" id="NF005957">
    <property type="entry name" value="PRK08040.1"/>
    <property type="match status" value="1"/>
</dbReference>
<keyword evidence="8 16" id="KW-0028">Amino-acid biosynthesis</keyword>
<dbReference type="GO" id="GO:0019877">
    <property type="term" value="P:diaminopimelate biosynthetic process"/>
    <property type="evidence" value="ECO:0007669"/>
    <property type="project" value="UniProtKB-UniRule"/>
</dbReference>
<comment type="pathway">
    <text evidence="2 16">Amino-acid biosynthesis; L-methionine biosynthesis via de novo pathway; L-homoserine from L-aspartate: step 2/3.</text>
</comment>
<evidence type="ECO:0000256" key="8">
    <source>
        <dbReference type="ARBA" id="ARBA00022605"/>
    </source>
</evidence>
<dbReference type="RefSeq" id="WP_248010570.1">
    <property type="nucleotide sequence ID" value="NZ_JAJHVV010000015.1"/>
</dbReference>
<feature type="binding site" evidence="16">
    <location>
        <begin position="13"/>
        <end position="16"/>
    </location>
    <ligand>
        <name>NADP(+)</name>
        <dbReference type="ChEBI" id="CHEBI:58349"/>
    </ligand>
</feature>
<dbReference type="InterPro" id="IPR012280">
    <property type="entry name" value="Semialdhyde_DH_dimer_dom"/>
</dbReference>
<evidence type="ECO:0000256" key="1">
    <source>
        <dbReference type="ARBA" id="ARBA00002492"/>
    </source>
</evidence>
<feature type="active site" description="Acyl-thioester intermediate" evidence="16 17">
    <location>
        <position position="132"/>
    </location>
</feature>
<dbReference type="PROSITE" id="PS01103">
    <property type="entry name" value="ASD"/>
    <property type="match status" value="1"/>
</dbReference>
<comment type="pathway">
    <text evidence="4 16">Amino-acid biosynthesis; L-threonine biosynthesis; L-threonine from L-aspartate: step 2/5.</text>
</comment>
<dbReference type="NCBIfam" id="TIGR01296">
    <property type="entry name" value="asd_B"/>
    <property type="match status" value="1"/>
</dbReference>
<dbReference type="AlphaFoldDB" id="A0A9X1XM80"/>
<organism evidence="19 20">
    <name type="scientific">Vibrio amylolyticus</name>
    <dbReference type="NCBI Taxonomy" id="2847292"/>
    <lineage>
        <taxon>Bacteria</taxon>
        <taxon>Pseudomonadati</taxon>
        <taxon>Pseudomonadota</taxon>
        <taxon>Gammaproteobacteria</taxon>
        <taxon>Vibrionales</taxon>
        <taxon>Vibrionaceae</taxon>
        <taxon>Vibrio</taxon>
    </lineage>
</organism>
<name>A0A9X1XM80_9VIBR</name>
<keyword evidence="20" id="KW-1185">Reference proteome</keyword>
<keyword evidence="13 16" id="KW-0457">Lysine biosynthesis</keyword>
<keyword evidence="11 16" id="KW-0220">Diaminopimelate biosynthesis</keyword>
<evidence type="ECO:0000256" key="9">
    <source>
        <dbReference type="ARBA" id="ARBA00022697"/>
    </source>
</evidence>
<evidence type="ECO:0000256" key="2">
    <source>
        <dbReference type="ARBA" id="ARBA00005021"/>
    </source>
</evidence>
<dbReference type="PIRSF" id="PIRSF000148">
    <property type="entry name" value="ASA_dh"/>
    <property type="match status" value="1"/>
</dbReference>
<dbReference type="GO" id="GO:0009089">
    <property type="term" value="P:lysine biosynthetic process via diaminopimelate"/>
    <property type="evidence" value="ECO:0007669"/>
    <property type="project" value="UniProtKB-UniRule"/>
</dbReference>
<feature type="binding site" evidence="16">
    <location>
        <position position="101"/>
    </location>
    <ligand>
        <name>phosphate</name>
        <dbReference type="ChEBI" id="CHEBI:43474"/>
    </ligand>
</feature>
<dbReference type="InterPro" id="IPR036291">
    <property type="entry name" value="NAD(P)-bd_dom_sf"/>
</dbReference>
<evidence type="ECO:0000256" key="6">
    <source>
        <dbReference type="ARBA" id="ARBA00011738"/>
    </source>
</evidence>
<comment type="subunit">
    <text evidence="6 16">Homodimer.</text>
</comment>
<dbReference type="GO" id="GO:0071266">
    <property type="term" value="P:'de novo' L-methionine biosynthetic process"/>
    <property type="evidence" value="ECO:0007669"/>
    <property type="project" value="UniProtKB-UniRule"/>
</dbReference>
<dbReference type="NCBIfam" id="NF011456">
    <property type="entry name" value="PRK14874.1"/>
    <property type="match status" value="1"/>
</dbReference>
<dbReference type="PANTHER" id="PTHR46278">
    <property type="entry name" value="DEHYDROGENASE, PUTATIVE-RELATED"/>
    <property type="match status" value="1"/>
</dbReference>
<protein>
    <recommendedName>
        <fullName evidence="7 16">Aspartate-semialdehyde dehydrogenase</fullName>
        <shortName evidence="16">ASA dehydrogenase</shortName>
        <shortName evidence="16">ASADH</shortName>
        <ecNumber evidence="7 16">1.2.1.11</ecNumber>
    </recommendedName>
    <alternativeName>
        <fullName evidence="16">Aspartate-beta-semialdehyde dehydrogenase</fullName>
    </alternativeName>
</protein>
<evidence type="ECO:0000256" key="4">
    <source>
        <dbReference type="ARBA" id="ARBA00005097"/>
    </source>
</evidence>
<keyword evidence="10 16" id="KW-0521">NADP</keyword>
<evidence type="ECO:0000256" key="13">
    <source>
        <dbReference type="ARBA" id="ARBA00023154"/>
    </source>
</evidence>
<feature type="binding site" evidence="16">
    <location>
        <position position="316"/>
    </location>
    <ligand>
        <name>NADP(+)</name>
        <dbReference type="ChEBI" id="CHEBI:58349"/>
    </ligand>
</feature>
<keyword evidence="9 16" id="KW-0791">Threonine biosynthesis</keyword>
<sequence length="337" mass="37220">MSQQFNVAILGATGAVGETIIEVLKEREFPVGELFLLASERSEGKTYRFNGKTVRVQNVDNFDWSQVHIALFSAGGDLSEKWAPIAADEGVVVIDNTSKYRYEYDIPLVVPEVNPEAIAEFRNRNIIANPNCSTIQMMVALKPIHDAVGIERVNVSTYQSVSGAGKAGIDELAGQTAKLLNGQPAETSAFSKQIAFNCIPQIDEFTENGYTREEMKMVWETQKIFNDSSITVNPTCVRVPVFYGHAESLHIETRAPIGAEQVVQLLENTDGIEVFEGQNFPTQVEDANGKDHVMVGRIRNDISHHSGINMWVVADNVRKGAATNAVQIAELLVRDYF</sequence>
<evidence type="ECO:0000313" key="19">
    <source>
        <dbReference type="EMBL" id="MCK6265502.1"/>
    </source>
</evidence>
<accession>A0A9X1XM80</accession>
<dbReference type="Gene3D" id="3.30.360.10">
    <property type="entry name" value="Dihydrodipicolinate Reductase, domain 2"/>
    <property type="match status" value="1"/>
</dbReference>
<dbReference type="CDD" id="cd18131">
    <property type="entry name" value="ASADH_C_bac_euk_like"/>
    <property type="match status" value="1"/>
</dbReference>
<evidence type="ECO:0000256" key="15">
    <source>
        <dbReference type="ARBA" id="ARBA00047891"/>
    </source>
</evidence>
<dbReference type="GO" id="GO:0009088">
    <property type="term" value="P:threonine biosynthetic process"/>
    <property type="evidence" value="ECO:0007669"/>
    <property type="project" value="UniProtKB-UniRule"/>
</dbReference>
<evidence type="ECO:0000259" key="18">
    <source>
        <dbReference type="SMART" id="SM00859"/>
    </source>
</evidence>
<dbReference type="SUPFAM" id="SSF55347">
    <property type="entry name" value="Glyceraldehyde-3-phosphate dehydrogenase-like, C-terminal domain"/>
    <property type="match status" value="1"/>
</dbReference>
<dbReference type="EMBL" id="JAJHVV010000015">
    <property type="protein sequence ID" value="MCK6265502.1"/>
    <property type="molecule type" value="Genomic_DNA"/>
</dbReference>
<dbReference type="GO" id="GO:0009097">
    <property type="term" value="P:isoleucine biosynthetic process"/>
    <property type="evidence" value="ECO:0007669"/>
    <property type="project" value="UniProtKB-UniRule"/>
</dbReference>
<dbReference type="Proteomes" id="UP001139559">
    <property type="component" value="Unassembled WGS sequence"/>
</dbReference>
<comment type="function">
    <text evidence="1 16">Catalyzes the NADPH-dependent formation of L-aspartate-semialdehyde (L-ASA) by the reductive dephosphorylation of L-aspartyl-4-phosphate.</text>
</comment>
<evidence type="ECO:0000256" key="5">
    <source>
        <dbReference type="ARBA" id="ARBA00010584"/>
    </source>
</evidence>
<dbReference type="InterPro" id="IPR000534">
    <property type="entry name" value="Semialdehyde_DH_NAD-bd"/>
</dbReference>
<dbReference type="Pfam" id="PF01118">
    <property type="entry name" value="Semialdhyde_dh"/>
    <property type="match status" value="1"/>
</dbReference>
<feature type="binding site" evidence="16">
    <location>
        <position position="184"/>
    </location>
    <ligand>
        <name>NADP(+)</name>
        <dbReference type="ChEBI" id="CHEBI:58349"/>
    </ligand>
</feature>
<feature type="binding site" evidence="16">
    <location>
        <begin position="162"/>
        <end position="163"/>
    </location>
    <ligand>
        <name>NADP(+)</name>
        <dbReference type="ChEBI" id="CHEBI:58349"/>
    </ligand>
</feature>
<dbReference type="PANTHER" id="PTHR46278:SF2">
    <property type="entry name" value="ASPARTATE-SEMIALDEHYDE DEHYDROGENASE"/>
    <property type="match status" value="1"/>
</dbReference>
<comment type="caution">
    <text evidence="16">Lacks conserved residue(s) required for the propagation of feature annotation.</text>
</comment>
<comment type="catalytic activity">
    <reaction evidence="15 16">
        <text>L-aspartate 4-semialdehyde + phosphate + NADP(+) = 4-phospho-L-aspartate + NADPH + H(+)</text>
        <dbReference type="Rhea" id="RHEA:24284"/>
        <dbReference type="ChEBI" id="CHEBI:15378"/>
        <dbReference type="ChEBI" id="CHEBI:43474"/>
        <dbReference type="ChEBI" id="CHEBI:57535"/>
        <dbReference type="ChEBI" id="CHEBI:57783"/>
        <dbReference type="ChEBI" id="CHEBI:58349"/>
        <dbReference type="ChEBI" id="CHEBI:537519"/>
        <dbReference type="EC" id="1.2.1.11"/>
    </reaction>
</comment>
<feature type="binding site" evidence="16">
    <location>
        <position position="238"/>
    </location>
    <ligand>
        <name>substrate</name>
    </ligand>
</feature>